<feature type="compositionally biased region" description="Basic and acidic residues" evidence="1">
    <location>
        <begin position="7"/>
        <end position="17"/>
    </location>
</feature>
<feature type="region of interest" description="Disordered" evidence="1">
    <location>
        <begin position="1"/>
        <end position="23"/>
    </location>
</feature>
<gene>
    <name evidence="2" type="ORF">V5O48_016149</name>
</gene>
<evidence type="ECO:0000313" key="2">
    <source>
        <dbReference type="EMBL" id="KAL0565869.1"/>
    </source>
</evidence>
<dbReference type="Proteomes" id="UP001465976">
    <property type="component" value="Unassembled WGS sequence"/>
</dbReference>
<proteinExistence type="predicted"/>
<keyword evidence="3" id="KW-1185">Reference proteome</keyword>
<feature type="non-terminal residue" evidence="2">
    <location>
        <position position="1"/>
    </location>
</feature>
<accession>A0ABR3ESK6</accession>
<sequence>QSNIYNDRFDDSNPDNHNRHHNHSLTSITFDTLDNPFHVAYYQPPTATHQQYTTGDKCQYSLIISTLPVIFDILGSLNNLQISST</sequence>
<comment type="caution">
    <text evidence="2">The sequence shown here is derived from an EMBL/GenBank/DDBJ whole genome shotgun (WGS) entry which is preliminary data.</text>
</comment>
<dbReference type="EMBL" id="JBAHYK010002092">
    <property type="protein sequence ID" value="KAL0565869.1"/>
    <property type="molecule type" value="Genomic_DNA"/>
</dbReference>
<name>A0ABR3ESK6_9AGAR</name>
<reference evidence="2 3" key="1">
    <citation type="submission" date="2024-02" db="EMBL/GenBank/DDBJ databases">
        <title>A draft genome for the cacao thread blight pathogen Marasmius crinis-equi.</title>
        <authorList>
            <person name="Cohen S.P."/>
            <person name="Baruah I.K."/>
            <person name="Amoako-Attah I."/>
            <person name="Bukari Y."/>
            <person name="Meinhardt L.W."/>
            <person name="Bailey B.A."/>
        </authorList>
    </citation>
    <scope>NUCLEOTIDE SEQUENCE [LARGE SCALE GENOMIC DNA]</scope>
    <source>
        <strain evidence="2 3">GH-76</strain>
    </source>
</reference>
<evidence type="ECO:0000313" key="3">
    <source>
        <dbReference type="Proteomes" id="UP001465976"/>
    </source>
</evidence>
<protein>
    <submittedName>
        <fullName evidence="2">Uncharacterized protein</fullName>
    </submittedName>
</protein>
<organism evidence="2 3">
    <name type="scientific">Marasmius crinis-equi</name>
    <dbReference type="NCBI Taxonomy" id="585013"/>
    <lineage>
        <taxon>Eukaryota</taxon>
        <taxon>Fungi</taxon>
        <taxon>Dikarya</taxon>
        <taxon>Basidiomycota</taxon>
        <taxon>Agaricomycotina</taxon>
        <taxon>Agaricomycetes</taxon>
        <taxon>Agaricomycetidae</taxon>
        <taxon>Agaricales</taxon>
        <taxon>Marasmiineae</taxon>
        <taxon>Marasmiaceae</taxon>
        <taxon>Marasmius</taxon>
    </lineage>
</organism>
<evidence type="ECO:0000256" key="1">
    <source>
        <dbReference type="SAM" id="MobiDB-lite"/>
    </source>
</evidence>